<evidence type="ECO:0000256" key="6">
    <source>
        <dbReference type="ARBA" id="ARBA00023136"/>
    </source>
</evidence>
<dbReference type="InterPro" id="IPR020846">
    <property type="entry name" value="MFS_dom"/>
</dbReference>
<gene>
    <name evidence="9" type="ORF">Z517_12398</name>
</gene>
<keyword evidence="3" id="KW-0813">Transport</keyword>
<sequence length="527" mass="57427">MTFAAAHKRLNWRTFWCCFFLSLGSFCYGYAASIISTTLGQPTFLSYMHLIDAQGNPAPNQAALTGTTVGLFCTGGCIGVLAASWSLDRIGRRPTMIVLVAIYILGTVLVTASQNIGMFIAARTILGFGAVPFIAATSTYIAELSQAETRGFFTGLTGVAIAVGYTTAALMGLAFSYTTNPDVQWRTPLGLSLVPSTALLAVLFWAPESPRYLLLKGRVEEAWQTVSRLHHDPQDENQEYIKEEFFQMRTQLEFDRTLDSSWFHLFSKPSYRKRMLMASLVTFLGQSTAVLVAAAYGPSLYASLGFNVKQSLILQCGWIAGSIPAALIGVTLCDRFGRKPFIMAGYVGCVVSLVILTAMEAVYAPTATNKVGLGWAVTALYLIVIFYCLGVEACGAPFYCEIFPTHIRAKGVCFCVFVNSAANLLYLEVAPTALQNIGWKFLLVFICVLSVGSVLYWFWVPETRSVPLEELAAIFGDTDEVKIYSTDITVMGDGQVAIEEHLGKRQGADVKVAAAKEGPEVVLHEKV</sequence>
<evidence type="ECO:0000256" key="1">
    <source>
        <dbReference type="ARBA" id="ARBA00004141"/>
    </source>
</evidence>
<dbReference type="PANTHER" id="PTHR48022">
    <property type="entry name" value="PLASTIDIC GLUCOSE TRANSPORTER 4"/>
    <property type="match status" value="1"/>
</dbReference>
<feature type="transmembrane region" description="Helical" evidence="7">
    <location>
        <begin position="441"/>
        <end position="459"/>
    </location>
</feature>
<evidence type="ECO:0000313" key="10">
    <source>
        <dbReference type="Proteomes" id="UP000053029"/>
    </source>
</evidence>
<proteinExistence type="inferred from homology"/>
<dbReference type="InterPro" id="IPR050360">
    <property type="entry name" value="MFS_Sugar_Transporters"/>
</dbReference>
<dbReference type="FunFam" id="1.20.1250.20:FF:000134">
    <property type="entry name" value="MFS sugar transporter protein"/>
    <property type="match status" value="1"/>
</dbReference>
<reference evidence="9 10" key="1">
    <citation type="submission" date="2015-01" db="EMBL/GenBank/DDBJ databases">
        <title>The Genome Sequence of Fonsecaea pedrosoi CBS 271.37.</title>
        <authorList>
            <consortium name="The Broad Institute Genomics Platform"/>
            <person name="Cuomo C."/>
            <person name="de Hoog S."/>
            <person name="Gorbushina A."/>
            <person name="Stielow B."/>
            <person name="Teixiera M."/>
            <person name="Abouelleil A."/>
            <person name="Chapman S.B."/>
            <person name="Priest M."/>
            <person name="Young S.K."/>
            <person name="Wortman J."/>
            <person name="Nusbaum C."/>
            <person name="Birren B."/>
        </authorList>
    </citation>
    <scope>NUCLEOTIDE SEQUENCE [LARGE SCALE GENOMIC DNA]</scope>
    <source>
        <strain evidence="9 10">CBS 271.37</strain>
    </source>
</reference>
<evidence type="ECO:0000256" key="7">
    <source>
        <dbReference type="SAM" id="Phobius"/>
    </source>
</evidence>
<comment type="subcellular location">
    <subcellularLocation>
        <location evidence="1">Membrane</location>
        <topology evidence="1">Multi-pass membrane protein</topology>
    </subcellularLocation>
</comment>
<dbReference type="SUPFAM" id="SSF103473">
    <property type="entry name" value="MFS general substrate transporter"/>
    <property type="match status" value="1"/>
</dbReference>
<dbReference type="Gene3D" id="1.20.1250.20">
    <property type="entry name" value="MFS general substrate transporter like domains"/>
    <property type="match status" value="1"/>
</dbReference>
<dbReference type="RefSeq" id="XP_013278266.1">
    <property type="nucleotide sequence ID" value="XM_013422812.1"/>
</dbReference>
<feature type="transmembrane region" description="Helical" evidence="7">
    <location>
        <begin position="411"/>
        <end position="429"/>
    </location>
</feature>
<feature type="transmembrane region" description="Helical" evidence="7">
    <location>
        <begin position="275"/>
        <end position="297"/>
    </location>
</feature>
<name>A0A0D2G130_9EURO</name>
<evidence type="ECO:0000259" key="8">
    <source>
        <dbReference type="PROSITE" id="PS50850"/>
    </source>
</evidence>
<keyword evidence="6 7" id="KW-0472">Membrane</keyword>
<dbReference type="GeneID" id="25311888"/>
<feature type="transmembrane region" description="Helical" evidence="7">
    <location>
        <begin position="95"/>
        <end position="114"/>
    </location>
</feature>
<dbReference type="AlphaFoldDB" id="A0A0D2G130"/>
<evidence type="ECO:0000256" key="5">
    <source>
        <dbReference type="ARBA" id="ARBA00022989"/>
    </source>
</evidence>
<dbReference type="GO" id="GO:0016020">
    <property type="term" value="C:membrane"/>
    <property type="evidence" value="ECO:0007669"/>
    <property type="project" value="UniProtKB-SubCell"/>
</dbReference>
<evidence type="ECO:0000313" key="9">
    <source>
        <dbReference type="EMBL" id="KIW74458.1"/>
    </source>
</evidence>
<keyword evidence="10" id="KW-1185">Reference proteome</keyword>
<dbReference type="InterPro" id="IPR036259">
    <property type="entry name" value="MFS_trans_sf"/>
</dbReference>
<feature type="transmembrane region" description="Helical" evidence="7">
    <location>
        <begin position="344"/>
        <end position="363"/>
    </location>
</feature>
<feature type="transmembrane region" description="Helical" evidence="7">
    <location>
        <begin position="153"/>
        <end position="177"/>
    </location>
</feature>
<keyword evidence="4 7" id="KW-0812">Transmembrane</keyword>
<feature type="transmembrane region" description="Helical" evidence="7">
    <location>
        <begin position="120"/>
        <end position="141"/>
    </location>
</feature>
<dbReference type="EMBL" id="KN846977">
    <property type="protein sequence ID" value="KIW74458.1"/>
    <property type="molecule type" value="Genomic_DNA"/>
</dbReference>
<dbReference type="HOGENOM" id="CLU_001265_30_13_1"/>
<dbReference type="Proteomes" id="UP000053029">
    <property type="component" value="Unassembled WGS sequence"/>
</dbReference>
<dbReference type="InterPro" id="IPR005828">
    <property type="entry name" value="MFS_sugar_transport-like"/>
</dbReference>
<dbReference type="GO" id="GO:0005351">
    <property type="term" value="F:carbohydrate:proton symporter activity"/>
    <property type="evidence" value="ECO:0007669"/>
    <property type="project" value="TreeGrafter"/>
</dbReference>
<evidence type="ECO:0000256" key="2">
    <source>
        <dbReference type="ARBA" id="ARBA00010992"/>
    </source>
</evidence>
<comment type="similarity">
    <text evidence="2">Belongs to the major facilitator superfamily. Sugar transporter (TC 2.A.1.1) family.</text>
</comment>
<dbReference type="Pfam" id="PF00083">
    <property type="entry name" value="Sugar_tr"/>
    <property type="match status" value="1"/>
</dbReference>
<feature type="transmembrane region" description="Helical" evidence="7">
    <location>
        <begin position="312"/>
        <end position="332"/>
    </location>
</feature>
<dbReference type="OrthoDB" id="6339427at2759"/>
<evidence type="ECO:0000256" key="4">
    <source>
        <dbReference type="ARBA" id="ARBA00022692"/>
    </source>
</evidence>
<dbReference type="VEuPathDB" id="FungiDB:Z517_12398"/>
<feature type="transmembrane region" description="Helical" evidence="7">
    <location>
        <begin position="62"/>
        <end position="83"/>
    </location>
</feature>
<evidence type="ECO:0000256" key="3">
    <source>
        <dbReference type="ARBA" id="ARBA00022448"/>
    </source>
</evidence>
<dbReference type="PROSITE" id="PS50850">
    <property type="entry name" value="MFS"/>
    <property type="match status" value="1"/>
</dbReference>
<protein>
    <submittedName>
        <fullName evidence="9">Unplaced genomic scaffold supercont1.9, whole genome shotgun sequence</fullName>
    </submittedName>
</protein>
<feature type="transmembrane region" description="Helical" evidence="7">
    <location>
        <begin position="375"/>
        <end position="399"/>
    </location>
</feature>
<feature type="domain" description="Major facilitator superfamily (MFS) profile" evidence="8">
    <location>
        <begin position="17"/>
        <end position="464"/>
    </location>
</feature>
<keyword evidence="5 7" id="KW-1133">Transmembrane helix</keyword>
<feature type="transmembrane region" description="Helical" evidence="7">
    <location>
        <begin position="189"/>
        <end position="206"/>
    </location>
</feature>
<accession>A0A0D2G130</accession>
<organism evidence="9 10">
    <name type="scientific">Fonsecaea pedrosoi CBS 271.37</name>
    <dbReference type="NCBI Taxonomy" id="1442368"/>
    <lineage>
        <taxon>Eukaryota</taxon>
        <taxon>Fungi</taxon>
        <taxon>Dikarya</taxon>
        <taxon>Ascomycota</taxon>
        <taxon>Pezizomycotina</taxon>
        <taxon>Eurotiomycetes</taxon>
        <taxon>Chaetothyriomycetidae</taxon>
        <taxon>Chaetothyriales</taxon>
        <taxon>Herpotrichiellaceae</taxon>
        <taxon>Fonsecaea</taxon>
    </lineage>
</organism>
<dbReference type="PANTHER" id="PTHR48022:SF11">
    <property type="entry name" value="MONOSACCHARIDE TRANSPORTER (HXT8), PUTATIVE (AFU_ORTHOLOGUE AFUA_2G08120)-RELATED"/>
    <property type="match status" value="1"/>
</dbReference>